<dbReference type="InterPro" id="IPR013397">
    <property type="entry name" value="CRISPR-assoc_prot_Csy1"/>
</dbReference>
<organism evidence="1 2">
    <name type="scientific">Azonexus fungiphilus</name>
    <dbReference type="NCBI Taxonomy" id="146940"/>
    <lineage>
        <taxon>Bacteria</taxon>
        <taxon>Pseudomonadati</taxon>
        <taxon>Pseudomonadota</taxon>
        <taxon>Betaproteobacteria</taxon>
        <taxon>Rhodocyclales</taxon>
        <taxon>Azonexaceae</taxon>
        <taxon>Azonexus</taxon>
    </lineage>
</organism>
<dbReference type="OrthoDB" id="9815616at2"/>
<dbReference type="RefSeq" id="WP_121457423.1">
    <property type="nucleotide sequence ID" value="NZ_RBXP01000011.1"/>
</dbReference>
<name>A0A495WI41_9RHOO</name>
<dbReference type="EMBL" id="RBXP01000011">
    <property type="protein sequence ID" value="RKT60940.1"/>
    <property type="molecule type" value="Genomic_DNA"/>
</dbReference>
<sequence>MTEPSNPLAPPASVASIKAVINAFLQERLQPKLEKLKPEEDEQRQALLLDYLPANWIPDAARRVGQIQQVTHALKFTHPDARGSSLSVAGNPAVGEEIVGTHTVAQRLAPDVVGNAAALDVYKFLRLSVGGKTILDLAATADPALAAAFSDDADLANTWMAAFASLTEAKGQPASNKLAKQVYWPIEGQNYHLLAPLFPTSLVHGLWKRVREDRFSDEAKAAREARRNGLAHPHGYCEYPNVAIQNFGGTKPQNISQLNSERYGENYLLPSLPPNWKSAEVRAPLAVSSVFDRIFGSRPRVRELVRILKEFLVSVEHAGTNIRIRDKRAELAGLIRDEAFQYAAELRQLEPGWSALPECLLNSAEQCWLDPERVEQDADFASLRQRGDWQDEICRRFGNWLNARLTTPSTPMGAVEAAYWRDVLDEEMRMMRDEVADDE</sequence>
<dbReference type="Proteomes" id="UP000270626">
    <property type="component" value="Unassembled WGS sequence"/>
</dbReference>
<dbReference type="AlphaFoldDB" id="A0A495WI41"/>
<dbReference type="NCBIfam" id="TIGR02564">
    <property type="entry name" value="cas_Csy1"/>
    <property type="match status" value="1"/>
</dbReference>
<dbReference type="CDD" id="cd09735">
    <property type="entry name" value="Csy1_I-F"/>
    <property type="match status" value="1"/>
</dbReference>
<evidence type="ECO:0000313" key="2">
    <source>
        <dbReference type="Proteomes" id="UP000270626"/>
    </source>
</evidence>
<reference evidence="1 2" key="1">
    <citation type="submission" date="2018-10" db="EMBL/GenBank/DDBJ databases">
        <title>Genomic Encyclopedia of Type Strains, Phase IV (KMG-IV): sequencing the most valuable type-strain genomes for metagenomic binning, comparative biology and taxonomic classification.</title>
        <authorList>
            <person name="Goeker M."/>
        </authorList>
    </citation>
    <scope>NUCLEOTIDE SEQUENCE [LARGE SCALE GENOMIC DNA]</scope>
    <source>
        <strain evidence="1 2">DSM 23841</strain>
    </source>
</reference>
<proteinExistence type="predicted"/>
<keyword evidence="2" id="KW-1185">Reference proteome</keyword>
<dbReference type="Pfam" id="PF09611">
    <property type="entry name" value="Cas_Csy1"/>
    <property type="match status" value="1"/>
</dbReference>
<comment type="caution">
    <text evidence="1">The sequence shown here is derived from an EMBL/GenBank/DDBJ whole genome shotgun (WGS) entry which is preliminary data.</text>
</comment>
<protein>
    <submittedName>
        <fullName evidence="1">CRISPR-associated Csy1 family protein</fullName>
    </submittedName>
</protein>
<accession>A0A495WI41</accession>
<gene>
    <name evidence="1" type="ORF">DFR40_1090</name>
</gene>
<evidence type="ECO:0000313" key="1">
    <source>
        <dbReference type="EMBL" id="RKT60940.1"/>
    </source>
</evidence>